<protein>
    <submittedName>
        <fullName evidence="2">High mobility group B protein 14-like</fullName>
    </submittedName>
</protein>
<comment type="caution">
    <text evidence="2">The sequence shown here is derived from an EMBL/GenBank/DDBJ whole genome shotgun (WGS) entry which is preliminary data.</text>
</comment>
<dbReference type="AlphaFoldDB" id="A0A5B6X819"/>
<evidence type="ECO:0000313" key="3">
    <source>
        <dbReference type="Proteomes" id="UP000325315"/>
    </source>
</evidence>
<feature type="region of interest" description="Disordered" evidence="1">
    <location>
        <begin position="1"/>
        <end position="21"/>
    </location>
</feature>
<organism evidence="2 3">
    <name type="scientific">Gossypium australe</name>
    <dbReference type="NCBI Taxonomy" id="47621"/>
    <lineage>
        <taxon>Eukaryota</taxon>
        <taxon>Viridiplantae</taxon>
        <taxon>Streptophyta</taxon>
        <taxon>Embryophyta</taxon>
        <taxon>Tracheophyta</taxon>
        <taxon>Spermatophyta</taxon>
        <taxon>Magnoliopsida</taxon>
        <taxon>eudicotyledons</taxon>
        <taxon>Gunneridae</taxon>
        <taxon>Pentapetalae</taxon>
        <taxon>rosids</taxon>
        <taxon>malvids</taxon>
        <taxon>Malvales</taxon>
        <taxon>Malvaceae</taxon>
        <taxon>Malvoideae</taxon>
        <taxon>Gossypium</taxon>
    </lineage>
</organism>
<proteinExistence type="predicted"/>
<keyword evidence="3" id="KW-1185">Reference proteome</keyword>
<dbReference type="EMBL" id="SMMG02000001">
    <property type="protein sequence ID" value="KAA3489107.1"/>
    <property type="molecule type" value="Genomic_DNA"/>
</dbReference>
<reference evidence="3" key="1">
    <citation type="journal article" date="2019" name="Plant Biotechnol. J.">
        <title>Genome sequencing of the Australian wild diploid species Gossypium australe highlights disease resistance and delayed gland morphogenesis.</title>
        <authorList>
            <person name="Cai Y."/>
            <person name="Cai X."/>
            <person name="Wang Q."/>
            <person name="Wang P."/>
            <person name="Zhang Y."/>
            <person name="Cai C."/>
            <person name="Xu Y."/>
            <person name="Wang K."/>
            <person name="Zhou Z."/>
            <person name="Wang C."/>
            <person name="Geng S."/>
            <person name="Li B."/>
            <person name="Dong Q."/>
            <person name="Hou Y."/>
            <person name="Wang H."/>
            <person name="Ai P."/>
            <person name="Liu Z."/>
            <person name="Yi F."/>
            <person name="Sun M."/>
            <person name="An G."/>
            <person name="Cheng J."/>
            <person name="Zhang Y."/>
            <person name="Shi Q."/>
            <person name="Xie Y."/>
            <person name="Shi X."/>
            <person name="Chang Y."/>
            <person name="Huang F."/>
            <person name="Chen Y."/>
            <person name="Hong S."/>
            <person name="Mi L."/>
            <person name="Sun Q."/>
            <person name="Zhang L."/>
            <person name="Zhou B."/>
            <person name="Peng R."/>
            <person name="Zhang X."/>
            <person name="Liu F."/>
        </authorList>
    </citation>
    <scope>NUCLEOTIDE SEQUENCE [LARGE SCALE GENOMIC DNA]</scope>
    <source>
        <strain evidence="3">cv. PA1801</strain>
    </source>
</reference>
<dbReference type="Proteomes" id="UP000325315">
    <property type="component" value="Unassembled WGS sequence"/>
</dbReference>
<sequence>MAKKPSKSKNDRSSSTSEFLGNNRHFCLKKNIVSQMALRVKSSEKMKKTAEESVVSERKETQVEVKTQIEVEEENKNRC</sequence>
<gene>
    <name evidence="2" type="ORF">EPI10_032777</name>
</gene>
<evidence type="ECO:0000313" key="2">
    <source>
        <dbReference type="EMBL" id="KAA3489107.1"/>
    </source>
</evidence>
<name>A0A5B6X819_9ROSI</name>
<evidence type="ECO:0000256" key="1">
    <source>
        <dbReference type="SAM" id="MobiDB-lite"/>
    </source>
</evidence>
<accession>A0A5B6X819</accession>